<feature type="region of interest" description="Disordered" evidence="2">
    <location>
        <begin position="1511"/>
        <end position="1575"/>
    </location>
</feature>
<dbReference type="PANTHER" id="PTHR46774">
    <property type="entry name" value="CHROMATIN MODIFICATION-RELATED PROTEIN EAF1 A-RELATED"/>
    <property type="match status" value="1"/>
</dbReference>
<feature type="compositionally biased region" description="Basic and acidic residues" evidence="2">
    <location>
        <begin position="200"/>
        <end position="209"/>
    </location>
</feature>
<feature type="compositionally biased region" description="Polar residues" evidence="2">
    <location>
        <begin position="300"/>
        <end position="326"/>
    </location>
</feature>
<feature type="region of interest" description="Disordered" evidence="2">
    <location>
        <begin position="464"/>
        <end position="492"/>
    </location>
</feature>
<evidence type="ECO:0000259" key="3">
    <source>
        <dbReference type="PROSITE" id="PS50090"/>
    </source>
</evidence>
<feature type="region of interest" description="Disordered" evidence="2">
    <location>
        <begin position="511"/>
        <end position="587"/>
    </location>
</feature>
<comment type="caution">
    <text evidence="5">The sequence shown here is derived from an EMBL/GenBank/DDBJ whole genome shotgun (WGS) entry which is preliminary data.</text>
</comment>
<feature type="region of interest" description="Disordered" evidence="2">
    <location>
        <begin position="984"/>
        <end position="1039"/>
    </location>
</feature>
<feature type="compositionally biased region" description="Low complexity" evidence="2">
    <location>
        <begin position="1610"/>
        <end position="1635"/>
    </location>
</feature>
<dbReference type="InterPro" id="IPR001005">
    <property type="entry name" value="SANT/Myb"/>
</dbReference>
<keyword evidence="1" id="KW-0156">Chromatin regulator</keyword>
<feature type="compositionally biased region" description="Polar residues" evidence="2">
    <location>
        <begin position="468"/>
        <end position="477"/>
    </location>
</feature>
<evidence type="ECO:0000256" key="2">
    <source>
        <dbReference type="SAM" id="MobiDB-lite"/>
    </source>
</evidence>
<feature type="region of interest" description="Disordered" evidence="2">
    <location>
        <begin position="146"/>
        <end position="273"/>
    </location>
</feature>
<evidence type="ECO:0000259" key="4">
    <source>
        <dbReference type="PROSITE" id="PS51204"/>
    </source>
</evidence>
<evidence type="ECO:0000313" key="5">
    <source>
        <dbReference type="EMBL" id="KAF7154308.1"/>
    </source>
</evidence>
<feature type="region of interest" description="Disordered" evidence="2">
    <location>
        <begin position="1397"/>
        <end position="1423"/>
    </location>
</feature>
<dbReference type="Pfam" id="PF07529">
    <property type="entry name" value="HSA"/>
    <property type="match status" value="1"/>
</dbReference>
<feature type="compositionally biased region" description="Basic and acidic residues" evidence="2">
    <location>
        <begin position="1012"/>
        <end position="1025"/>
    </location>
</feature>
<feature type="compositionally biased region" description="Polar residues" evidence="2">
    <location>
        <begin position="1961"/>
        <end position="1976"/>
    </location>
</feature>
<feature type="compositionally biased region" description="Polar residues" evidence="2">
    <location>
        <begin position="1790"/>
        <end position="1802"/>
    </location>
</feature>
<proteinExistence type="predicted"/>
<name>A0A834HJ79_RHOSS</name>
<feature type="region of interest" description="Disordered" evidence="2">
    <location>
        <begin position="888"/>
        <end position="966"/>
    </location>
</feature>
<feature type="region of interest" description="Disordered" evidence="2">
    <location>
        <begin position="286"/>
        <end position="333"/>
    </location>
</feature>
<dbReference type="CDD" id="cd00167">
    <property type="entry name" value="SANT"/>
    <property type="match status" value="1"/>
</dbReference>
<keyword evidence="6" id="KW-1185">Reference proteome</keyword>
<evidence type="ECO:0000256" key="1">
    <source>
        <dbReference type="ARBA" id="ARBA00022853"/>
    </source>
</evidence>
<feature type="compositionally biased region" description="Polar residues" evidence="2">
    <location>
        <begin position="1757"/>
        <end position="1783"/>
    </location>
</feature>
<feature type="compositionally biased region" description="Polar residues" evidence="2">
    <location>
        <begin position="238"/>
        <end position="262"/>
    </location>
</feature>
<dbReference type="Proteomes" id="UP000626092">
    <property type="component" value="Unassembled WGS sequence"/>
</dbReference>
<feature type="compositionally biased region" description="Low complexity" evidence="2">
    <location>
        <begin position="1936"/>
        <end position="1960"/>
    </location>
</feature>
<dbReference type="PANTHER" id="PTHR46774:SF3">
    <property type="entry name" value="CHROMATIN MODIFICATION-RELATED PROTEIN EAF1 A-RELATED"/>
    <property type="match status" value="1"/>
</dbReference>
<feature type="region of interest" description="Disordered" evidence="2">
    <location>
        <begin position="1877"/>
        <end position="1976"/>
    </location>
</feature>
<dbReference type="SMART" id="SM00573">
    <property type="entry name" value="HSA"/>
    <property type="match status" value="1"/>
</dbReference>
<dbReference type="InterPro" id="IPR014012">
    <property type="entry name" value="HSA_dom"/>
</dbReference>
<dbReference type="InterPro" id="IPR044798">
    <property type="entry name" value="EAF1A/B"/>
</dbReference>
<evidence type="ECO:0000313" key="6">
    <source>
        <dbReference type="Proteomes" id="UP000626092"/>
    </source>
</evidence>
<feature type="region of interest" description="Disordered" evidence="2">
    <location>
        <begin position="1610"/>
        <end position="1802"/>
    </location>
</feature>
<feature type="region of interest" description="Disordered" evidence="2">
    <location>
        <begin position="106"/>
        <end position="132"/>
    </location>
</feature>
<feature type="compositionally biased region" description="Polar residues" evidence="2">
    <location>
        <begin position="942"/>
        <end position="957"/>
    </location>
</feature>
<dbReference type="GO" id="GO:0035267">
    <property type="term" value="C:NuA4 histone acetyltransferase complex"/>
    <property type="evidence" value="ECO:0007669"/>
    <property type="project" value="InterPro"/>
</dbReference>
<dbReference type="OrthoDB" id="372624at2759"/>
<dbReference type="EMBL" id="WJXA01000001">
    <property type="protein sequence ID" value="KAF7154308.1"/>
    <property type="molecule type" value="Genomic_DNA"/>
</dbReference>
<protein>
    <submittedName>
        <fullName evidence="5">Uncharacterized protein</fullName>
    </submittedName>
</protein>
<dbReference type="GO" id="GO:0006325">
    <property type="term" value="P:chromatin organization"/>
    <property type="evidence" value="ECO:0007669"/>
    <property type="project" value="UniProtKB-KW"/>
</dbReference>
<feature type="compositionally biased region" description="Basic residues" evidence="2">
    <location>
        <begin position="190"/>
        <end position="199"/>
    </location>
</feature>
<dbReference type="PROSITE" id="PS51204">
    <property type="entry name" value="HSA"/>
    <property type="match status" value="1"/>
</dbReference>
<gene>
    <name evidence="5" type="ORF">RHSIM_Rhsim01G0255500</name>
</gene>
<feature type="compositionally biased region" description="Polar residues" evidence="2">
    <location>
        <begin position="1722"/>
        <end position="1733"/>
    </location>
</feature>
<feature type="domain" description="HSA" evidence="4">
    <location>
        <begin position="630"/>
        <end position="723"/>
    </location>
</feature>
<feature type="compositionally biased region" description="Polar residues" evidence="2">
    <location>
        <begin position="561"/>
        <end position="587"/>
    </location>
</feature>
<organism evidence="5 6">
    <name type="scientific">Rhododendron simsii</name>
    <name type="common">Sims's rhododendron</name>
    <dbReference type="NCBI Taxonomy" id="118357"/>
    <lineage>
        <taxon>Eukaryota</taxon>
        <taxon>Viridiplantae</taxon>
        <taxon>Streptophyta</taxon>
        <taxon>Embryophyta</taxon>
        <taxon>Tracheophyta</taxon>
        <taxon>Spermatophyta</taxon>
        <taxon>Magnoliopsida</taxon>
        <taxon>eudicotyledons</taxon>
        <taxon>Gunneridae</taxon>
        <taxon>Pentapetalae</taxon>
        <taxon>asterids</taxon>
        <taxon>Ericales</taxon>
        <taxon>Ericaceae</taxon>
        <taxon>Ericoideae</taxon>
        <taxon>Rhodoreae</taxon>
        <taxon>Rhododendron</taxon>
    </lineage>
</organism>
<feature type="compositionally biased region" description="Low complexity" evidence="2">
    <location>
        <begin position="1687"/>
        <end position="1696"/>
    </location>
</feature>
<feature type="compositionally biased region" description="Low complexity" evidence="2">
    <location>
        <begin position="1532"/>
        <end position="1554"/>
    </location>
</feature>
<accession>A0A834HJ79</accession>
<feature type="compositionally biased region" description="Polar residues" evidence="2">
    <location>
        <begin position="999"/>
        <end position="1011"/>
    </location>
</feature>
<feature type="domain" description="Myb-like" evidence="3">
    <location>
        <begin position="1108"/>
        <end position="1160"/>
    </location>
</feature>
<feature type="compositionally biased region" description="Polar residues" evidence="2">
    <location>
        <begin position="517"/>
        <end position="526"/>
    </location>
</feature>
<sequence>MHGCSLGSAFLVNAEVDSMGGVIDAGIGIGTKTSPRRAAIEKAQTELRQEYDVREERRRELEFLEKGGNPLDFKFGNAASVSVQSTSLIDQPREQFVTSEAKGSFALTASPHGDSVESSGRPGATTVCEPNSADNLLLFDGESEFLEDERNSARPNRSTFAPSELSSQLGESQNVGKSGDSGAFGLPKNRAYKRRNRSRPNRDGGRSSKMDIIPSRGGQVSSLSLRHGRKDGEGLVLDTNSQNDLNISSNSNVKPISPNGSIGPTALPSDNPLNTELDKVQAIESATGPTKVSQPEPLSGFSTSKSLQDNDDSQYSQVDAQQTSAMASEVPESVGGRKLVGSAGLECPPCLSTAKAENQTSFQLNGFCNGEGDWRSIPNERHSNSTLCVKGIELESSCTQNSGSLGGKNVNDLCNNFSNAESNGNTQEQALDIEGEANREGDKMLQVKSEKKTDDDNAFVDDEHHSVHQSAQGNGSIVGTKEELHGSGSGVKNEVKCSTSAVVMELDGNSAAGAESSPVNSLTDVLNSPKENDFTGRLQGSLDSCIRDSSVPPRESAPGRLQSSPENTPSILTLPKNTPSVKGSCSTDAPEQQKCLDICSEVAKKAHEDSILEEARIVEAKRKRIAELSVGTLPLENRRKSHWDFVLEEMTWLANDFAQERLWKITAAAQLGHHIASTCQSRIEEQSLRWKQKTVAHTLAKAIGEFWHSVEETSKEPEQRCPSRDLSRTVQGYAVRYLKYNTSLLPVGLAEAPATPDRISDFGMEVSWEDHFTEENLFYTVPPCSMETYRKSIETHLAQLEKIGSSIQEEVVTSMYDAAADFGSQDNAYEEDEGETSTYYFPGAFEGSKPPKFGHKKRKNLTKSYTARANDLGVDFAFMQRMENKVGTQQSTLMGKRPANSLNVGLVPTKRMRTASRPRVLSPFSVDTSGGVQGPSKADASSGDTNSFQDDQSTLHGGSQFPHSLEVDSAGDFENHLLFDSAEVSKPKKKKKAKHLGSTYEQRWPHNNFQNDQRDLSKKRSDSHQLESNGSSGLFGQHNMKKRKMMRQSLDNSFDNLTPMAGSIPSPVASQMSNMSNPNKLIKILGVRDRGRKSKSFKMPAGQPGSGSQWSLFEDQALVVLVHDLGANWELVSDAINSALQFKSLFRKPKECKERHILLMDGTAGDGADSAEDSGTSQPYPATLPGIPKASYLICFYFFIIFPLPPCHTGHPLSFLGSARQLFQRLQGPMEEDMIKSHFEQIIMISQKQHYRRTQNDNQDQKSIQPHNSHALALSQVSLNNLNGGPPLTPVDLADAITSSPDVASVGYQGSHASGLAMSNQGSISPILPTSGSNSPLQVSSNIALGNNNFSSPSAPPNAPVRDGRYGLPRSASLAGDEQQRMQQYNHVLSGRNIQQSGLSVSGAPPATDRGVRMLPTGSGVGTMGGVNRTMPMARPGFQGITPPSVLNPGSMLSSSMAAMPNPANAHPGIGSGQGNSMLRPRDALSMMRPGQNPEHQRQMMVPELQMQVTQGNNQGVPPFGGLSAAFSNQTSPPVHSHPLHQQQQHQMSPQQSHALTNPRHPHIQGPNHASPTQHQSYARFVKERQLQQRLLQQQQQQFAASNQVMPHVQAPPQLPVSSSLPNSSQIQPQNSSAQHQQKLHVAPPHGLNRIPQTGGGGSGSVNQLGKQQRQRPQSFQQSGNRHHPQQRQQSQSQQQGKLAKGGGRGTMLIHPNLPIDPSLLNGLSTPHGSQSEPCLYPGPGLNHVQTPKPLMPPHSPNMSHSQQKMYSGQPNPSSKQVQQMPSHLDHTNQGHAAQATSAHSLQPQHKLVNQTPPNIQRVFQQNHRLSSNPQSKLLVEQAQNGQQPVGNSSQMGTTATMSHCSADTATVMPVVSSSSAQWRPPEQMYDSGGPNLETQMAAIGSPPLENSSGSEPMPAVSLGVGQGQPPLTPPPPPHLQQQSPQKQLGQEQQQSQRQEQHLQAGNNSLYIGPTNSRPD</sequence>
<feature type="compositionally biased region" description="Polar residues" evidence="2">
    <location>
        <begin position="153"/>
        <end position="176"/>
    </location>
</feature>
<reference evidence="5" key="1">
    <citation type="submission" date="2019-11" db="EMBL/GenBank/DDBJ databases">
        <authorList>
            <person name="Liu Y."/>
            <person name="Hou J."/>
            <person name="Li T.-Q."/>
            <person name="Guan C.-H."/>
            <person name="Wu X."/>
            <person name="Wu H.-Z."/>
            <person name="Ling F."/>
            <person name="Zhang R."/>
            <person name="Shi X.-G."/>
            <person name="Ren J.-P."/>
            <person name="Chen E.-F."/>
            <person name="Sun J.-M."/>
        </authorList>
    </citation>
    <scope>NUCLEOTIDE SEQUENCE</scope>
    <source>
        <strain evidence="5">Adult_tree_wgs_1</strain>
        <tissue evidence="5">Leaves</tissue>
    </source>
</reference>
<dbReference type="PROSITE" id="PS50090">
    <property type="entry name" value="MYB_LIKE"/>
    <property type="match status" value="1"/>
</dbReference>